<accession>A0A5S9F4P2</accession>
<reference evidence="1 2" key="1">
    <citation type="submission" date="2019-08" db="EMBL/GenBank/DDBJ databases">
        <title>Complete genome sequence of Candidatus Uab amorphum.</title>
        <authorList>
            <person name="Shiratori T."/>
            <person name="Suzuki S."/>
            <person name="Kakizawa Y."/>
            <person name="Ishida K."/>
        </authorList>
    </citation>
    <scope>NUCLEOTIDE SEQUENCE [LARGE SCALE GENOMIC DNA]</scope>
    <source>
        <strain evidence="1 2">SRT547</strain>
    </source>
</reference>
<protein>
    <submittedName>
        <fullName evidence="1">Uncharacterized protein</fullName>
    </submittedName>
</protein>
<keyword evidence="2" id="KW-1185">Reference proteome</keyword>
<dbReference type="KEGG" id="uam:UABAM_04371"/>
<evidence type="ECO:0000313" key="2">
    <source>
        <dbReference type="Proteomes" id="UP000326354"/>
    </source>
</evidence>
<evidence type="ECO:0000313" key="1">
    <source>
        <dbReference type="EMBL" id="BBM85985.1"/>
    </source>
</evidence>
<dbReference type="Proteomes" id="UP000326354">
    <property type="component" value="Chromosome"/>
</dbReference>
<name>A0A5S9F4P2_UABAM</name>
<sequence>MENANIRETIIEVIIQLSLGKEVGEIRQEP</sequence>
<dbReference type="AlphaFoldDB" id="A0A5S9F4P2"/>
<gene>
    <name evidence="1" type="ORF">UABAM_04371</name>
</gene>
<dbReference type="EMBL" id="AP019860">
    <property type="protein sequence ID" value="BBM85985.1"/>
    <property type="molecule type" value="Genomic_DNA"/>
</dbReference>
<proteinExistence type="predicted"/>
<organism evidence="1 2">
    <name type="scientific">Uabimicrobium amorphum</name>
    <dbReference type="NCBI Taxonomy" id="2596890"/>
    <lineage>
        <taxon>Bacteria</taxon>
        <taxon>Pseudomonadati</taxon>
        <taxon>Planctomycetota</taxon>
        <taxon>Candidatus Uabimicrobiia</taxon>
        <taxon>Candidatus Uabimicrobiales</taxon>
        <taxon>Candidatus Uabimicrobiaceae</taxon>
        <taxon>Candidatus Uabimicrobium</taxon>
    </lineage>
</organism>